<reference evidence="1" key="1">
    <citation type="journal article" date="2021" name="Nat. Commun.">
        <title>Genetic determinants of endophytism in the Arabidopsis root mycobiome.</title>
        <authorList>
            <person name="Mesny F."/>
            <person name="Miyauchi S."/>
            <person name="Thiergart T."/>
            <person name="Pickel B."/>
            <person name="Atanasova L."/>
            <person name="Karlsson M."/>
            <person name="Huettel B."/>
            <person name="Barry K.W."/>
            <person name="Haridas S."/>
            <person name="Chen C."/>
            <person name="Bauer D."/>
            <person name="Andreopoulos W."/>
            <person name="Pangilinan J."/>
            <person name="LaButti K."/>
            <person name="Riley R."/>
            <person name="Lipzen A."/>
            <person name="Clum A."/>
            <person name="Drula E."/>
            <person name="Henrissat B."/>
            <person name="Kohler A."/>
            <person name="Grigoriev I.V."/>
            <person name="Martin F.M."/>
            <person name="Hacquard S."/>
        </authorList>
    </citation>
    <scope>NUCLEOTIDE SEQUENCE</scope>
    <source>
        <strain evidence="1">MPI-CAGE-CH-0230</strain>
    </source>
</reference>
<evidence type="ECO:0000313" key="1">
    <source>
        <dbReference type="EMBL" id="KAH7029750.1"/>
    </source>
</evidence>
<proteinExistence type="predicted"/>
<gene>
    <name evidence="1" type="ORF">B0I36DRAFT_135102</name>
</gene>
<dbReference type="Proteomes" id="UP000756346">
    <property type="component" value="Unassembled WGS sequence"/>
</dbReference>
<name>A0A9P8Y5L6_9PEZI</name>
<dbReference type="EMBL" id="JAGTJQ010000006">
    <property type="protein sequence ID" value="KAH7029750.1"/>
    <property type="molecule type" value="Genomic_DNA"/>
</dbReference>
<comment type="caution">
    <text evidence="1">The sequence shown here is derived from an EMBL/GenBank/DDBJ whole genome shotgun (WGS) entry which is preliminary data.</text>
</comment>
<dbReference type="GeneID" id="70177824"/>
<dbReference type="AlphaFoldDB" id="A0A9P8Y5L6"/>
<organism evidence="1 2">
    <name type="scientific">Microdochium trichocladiopsis</name>
    <dbReference type="NCBI Taxonomy" id="1682393"/>
    <lineage>
        <taxon>Eukaryota</taxon>
        <taxon>Fungi</taxon>
        <taxon>Dikarya</taxon>
        <taxon>Ascomycota</taxon>
        <taxon>Pezizomycotina</taxon>
        <taxon>Sordariomycetes</taxon>
        <taxon>Xylariomycetidae</taxon>
        <taxon>Xylariales</taxon>
        <taxon>Microdochiaceae</taxon>
        <taxon>Microdochium</taxon>
    </lineage>
</organism>
<accession>A0A9P8Y5L6</accession>
<protein>
    <submittedName>
        <fullName evidence="1">Uncharacterized protein</fullName>
    </submittedName>
</protein>
<evidence type="ECO:0000313" key="2">
    <source>
        <dbReference type="Proteomes" id="UP000756346"/>
    </source>
</evidence>
<dbReference type="RefSeq" id="XP_046012038.1">
    <property type="nucleotide sequence ID" value="XM_046148278.1"/>
</dbReference>
<keyword evidence="2" id="KW-1185">Reference proteome</keyword>
<dbReference type="OrthoDB" id="4937900at2759"/>
<sequence>MGESPDGQAEEEAAWVRRTPPRGHFAKILQLIAQSGLGEPAKDACGRVLGLLQQMADDQASLTTQYFEQSASVQRWLVMLPVEFSDLLTQRRPEALVILAGFGLVVHNTRGYWDYGNSGRDLVESIDRYLGPY</sequence>